<dbReference type="STRING" id="747525.W4JWP0"/>
<dbReference type="CDD" id="cd18809">
    <property type="entry name" value="SF1_C_RecD"/>
    <property type="match status" value="1"/>
</dbReference>
<gene>
    <name evidence="1" type="ORF">HETIRDRAFT_247956</name>
</gene>
<dbReference type="RefSeq" id="XP_009551006.1">
    <property type="nucleotide sequence ID" value="XM_009552711.1"/>
</dbReference>
<dbReference type="PANTHER" id="PTHR47642:SF5">
    <property type="entry name" value="ATP-DEPENDENT DNA HELICASE"/>
    <property type="match status" value="1"/>
</dbReference>
<dbReference type="PANTHER" id="PTHR47642">
    <property type="entry name" value="ATP-DEPENDENT DNA HELICASE"/>
    <property type="match status" value="1"/>
</dbReference>
<reference evidence="1 2" key="1">
    <citation type="journal article" date="2012" name="New Phytol.">
        <title>Insight into trade-off between wood decay and parasitism from the genome of a fungal forest pathogen.</title>
        <authorList>
            <person name="Olson A."/>
            <person name="Aerts A."/>
            <person name="Asiegbu F."/>
            <person name="Belbahri L."/>
            <person name="Bouzid O."/>
            <person name="Broberg A."/>
            <person name="Canback B."/>
            <person name="Coutinho P.M."/>
            <person name="Cullen D."/>
            <person name="Dalman K."/>
            <person name="Deflorio G."/>
            <person name="van Diepen L.T."/>
            <person name="Dunand C."/>
            <person name="Duplessis S."/>
            <person name="Durling M."/>
            <person name="Gonthier P."/>
            <person name="Grimwood J."/>
            <person name="Fossdal C.G."/>
            <person name="Hansson D."/>
            <person name="Henrissat B."/>
            <person name="Hietala A."/>
            <person name="Himmelstrand K."/>
            <person name="Hoffmeister D."/>
            <person name="Hogberg N."/>
            <person name="James T.Y."/>
            <person name="Karlsson M."/>
            <person name="Kohler A."/>
            <person name="Kues U."/>
            <person name="Lee Y.H."/>
            <person name="Lin Y.C."/>
            <person name="Lind M."/>
            <person name="Lindquist E."/>
            <person name="Lombard V."/>
            <person name="Lucas S."/>
            <person name="Lunden K."/>
            <person name="Morin E."/>
            <person name="Murat C."/>
            <person name="Park J."/>
            <person name="Raffaello T."/>
            <person name="Rouze P."/>
            <person name="Salamov A."/>
            <person name="Schmutz J."/>
            <person name="Solheim H."/>
            <person name="Stahlberg J."/>
            <person name="Velez H."/>
            <person name="de Vries R.P."/>
            <person name="Wiebenga A."/>
            <person name="Woodward S."/>
            <person name="Yakovlev I."/>
            <person name="Garbelotto M."/>
            <person name="Martin F."/>
            <person name="Grigoriev I.V."/>
            <person name="Stenlid J."/>
        </authorList>
    </citation>
    <scope>NUCLEOTIDE SEQUENCE [LARGE SCALE GENOMIC DNA]</scope>
    <source>
        <strain evidence="1 2">TC 32-1</strain>
    </source>
</reference>
<evidence type="ECO:0008006" key="3">
    <source>
        <dbReference type="Google" id="ProtNLM"/>
    </source>
</evidence>
<name>W4JWP0_HETIT</name>
<dbReference type="Gene3D" id="3.40.50.300">
    <property type="entry name" value="P-loop containing nucleotide triphosphate hydrolases"/>
    <property type="match status" value="1"/>
</dbReference>
<dbReference type="eggNOG" id="KOG0987">
    <property type="taxonomic scope" value="Eukaryota"/>
</dbReference>
<organism evidence="1 2">
    <name type="scientific">Heterobasidion irregulare (strain TC 32-1)</name>
    <dbReference type="NCBI Taxonomy" id="747525"/>
    <lineage>
        <taxon>Eukaryota</taxon>
        <taxon>Fungi</taxon>
        <taxon>Dikarya</taxon>
        <taxon>Basidiomycota</taxon>
        <taxon>Agaricomycotina</taxon>
        <taxon>Agaricomycetes</taxon>
        <taxon>Russulales</taxon>
        <taxon>Bondarzewiaceae</taxon>
        <taxon>Heterobasidion</taxon>
        <taxon>Heterobasidion annosum species complex</taxon>
    </lineage>
</organism>
<dbReference type="EMBL" id="KI925463">
    <property type="protein sequence ID" value="ETW77510.1"/>
    <property type="molecule type" value="Genomic_DNA"/>
</dbReference>
<accession>W4JWP0</accession>
<dbReference type="AlphaFoldDB" id="W4JWP0"/>
<dbReference type="InterPro" id="IPR027417">
    <property type="entry name" value="P-loop_NTPase"/>
</dbReference>
<dbReference type="KEGG" id="hir:HETIRDRAFT_247956"/>
<feature type="non-terminal residue" evidence="1">
    <location>
        <position position="1"/>
    </location>
</feature>
<keyword evidence="2" id="KW-1185">Reference proteome</keyword>
<sequence length="90" mass="10143">DEFRVEDNEGTVLARRVQVPLILAWAISIHKSQGQTIQRVKVDLGRVFEKGQSYVALSRAASMEGLQVLRFDPNKVVAHPKVIEWSKTLS</sequence>
<dbReference type="InterPro" id="IPR051055">
    <property type="entry name" value="PIF1_helicase"/>
</dbReference>
<dbReference type="InParanoid" id="W4JWP0"/>
<proteinExistence type="predicted"/>
<dbReference type="OrthoDB" id="432234at2759"/>
<dbReference type="GeneID" id="20669211"/>
<dbReference type="SUPFAM" id="SSF52540">
    <property type="entry name" value="P-loop containing nucleoside triphosphate hydrolases"/>
    <property type="match status" value="1"/>
</dbReference>
<dbReference type="HOGENOM" id="CLU_001324_6_0_1"/>
<evidence type="ECO:0000313" key="1">
    <source>
        <dbReference type="EMBL" id="ETW77510.1"/>
    </source>
</evidence>
<protein>
    <recommendedName>
        <fullName evidence="3">Helicase</fullName>
    </recommendedName>
</protein>
<dbReference type="Proteomes" id="UP000030671">
    <property type="component" value="Unassembled WGS sequence"/>
</dbReference>
<evidence type="ECO:0000313" key="2">
    <source>
        <dbReference type="Proteomes" id="UP000030671"/>
    </source>
</evidence>
<feature type="non-terminal residue" evidence="1">
    <location>
        <position position="90"/>
    </location>
</feature>